<keyword evidence="2" id="KW-0012">Acyltransferase</keyword>
<evidence type="ECO:0000256" key="1">
    <source>
        <dbReference type="ARBA" id="ARBA00022679"/>
    </source>
</evidence>
<feature type="domain" description="N-acetyltransferase" evidence="3">
    <location>
        <begin position="1"/>
        <end position="149"/>
    </location>
</feature>
<keyword evidence="1" id="KW-0808">Transferase</keyword>
<name>A0ABU1TD14_9SPHI</name>
<evidence type="ECO:0000259" key="3">
    <source>
        <dbReference type="PROSITE" id="PS51186"/>
    </source>
</evidence>
<dbReference type="SUPFAM" id="SSF55729">
    <property type="entry name" value="Acyl-CoA N-acyltransferases (Nat)"/>
    <property type="match status" value="1"/>
</dbReference>
<dbReference type="PANTHER" id="PTHR43877:SF2">
    <property type="entry name" value="AMINOALKYLPHOSPHONATE N-ACETYLTRANSFERASE-RELATED"/>
    <property type="match status" value="1"/>
</dbReference>
<dbReference type="InterPro" id="IPR050832">
    <property type="entry name" value="Bact_Acetyltransf"/>
</dbReference>
<organism evidence="4 5">
    <name type="scientific">Mucilaginibacter pocheonensis</name>
    <dbReference type="NCBI Taxonomy" id="398050"/>
    <lineage>
        <taxon>Bacteria</taxon>
        <taxon>Pseudomonadati</taxon>
        <taxon>Bacteroidota</taxon>
        <taxon>Sphingobacteriia</taxon>
        <taxon>Sphingobacteriales</taxon>
        <taxon>Sphingobacteriaceae</taxon>
        <taxon>Mucilaginibacter</taxon>
    </lineage>
</organism>
<accession>A0ABU1TD14</accession>
<comment type="caution">
    <text evidence="4">The sequence shown here is derived from an EMBL/GenBank/DDBJ whole genome shotgun (WGS) entry which is preliminary data.</text>
</comment>
<dbReference type="Gene3D" id="3.40.630.30">
    <property type="match status" value="1"/>
</dbReference>
<dbReference type="RefSeq" id="WP_310097279.1">
    <property type="nucleotide sequence ID" value="NZ_JAVDUU010000003.1"/>
</dbReference>
<dbReference type="PANTHER" id="PTHR43877">
    <property type="entry name" value="AMINOALKYLPHOSPHONATE N-ACETYLTRANSFERASE-RELATED-RELATED"/>
    <property type="match status" value="1"/>
</dbReference>
<evidence type="ECO:0000256" key="2">
    <source>
        <dbReference type="ARBA" id="ARBA00023315"/>
    </source>
</evidence>
<evidence type="ECO:0000313" key="4">
    <source>
        <dbReference type="EMBL" id="MDR6943287.1"/>
    </source>
</evidence>
<dbReference type="Proteomes" id="UP001247620">
    <property type="component" value="Unassembled WGS sequence"/>
</dbReference>
<dbReference type="PROSITE" id="PS51186">
    <property type="entry name" value="GNAT"/>
    <property type="match status" value="1"/>
</dbReference>
<dbReference type="InterPro" id="IPR000182">
    <property type="entry name" value="GNAT_dom"/>
</dbReference>
<reference evidence="4 5" key="1">
    <citation type="submission" date="2023-07" db="EMBL/GenBank/DDBJ databases">
        <title>Sorghum-associated microbial communities from plants grown in Nebraska, USA.</title>
        <authorList>
            <person name="Schachtman D."/>
        </authorList>
    </citation>
    <scope>NUCLEOTIDE SEQUENCE [LARGE SCALE GENOMIC DNA]</scope>
    <source>
        <strain evidence="4 5">3262</strain>
    </source>
</reference>
<protein>
    <submittedName>
        <fullName evidence="4">Ribosomal protein S18 acetylase RimI-like enzyme</fullName>
    </submittedName>
</protein>
<proteinExistence type="predicted"/>
<dbReference type="CDD" id="cd04301">
    <property type="entry name" value="NAT_SF"/>
    <property type="match status" value="1"/>
</dbReference>
<evidence type="ECO:0000313" key="5">
    <source>
        <dbReference type="Proteomes" id="UP001247620"/>
    </source>
</evidence>
<dbReference type="InterPro" id="IPR016181">
    <property type="entry name" value="Acyl_CoA_acyltransferase"/>
</dbReference>
<sequence>MEIKQINVADYLLVTRLFNQYRIFYKQPSDMALAETFIKNRLENNESVIFAAIDHGEAVGFTQLYPLFSSVKATKNWLLNDLFVDADHRKQGIGEALLKAAAGFAKTHGATFLQLETAVDNYTAQSLYEATGFVKQDANTTSFYYRKAI</sequence>
<dbReference type="EMBL" id="JAVDUU010000003">
    <property type="protein sequence ID" value="MDR6943287.1"/>
    <property type="molecule type" value="Genomic_DNA"/>
</dbReference>
<keyword evidence="5" id="KW-1185">Reference proteome</keyword>
<dbReference type="Pfam" id="PF00583">
    <property type="entry name" value="Acetyltransf_1"/>
    <property type="match status" value="1"/>
</dbReference>
<gene>
    <name evidence="4" type="ORF">J2W55_003140</name>
</gene>